<evidence type="ECO:0000256" key="2">
    <source>
        <dbReference type="SAM" id="Phobius"/>
    </source>
</evidence>
<dbReference type="GO" id="GO:0004175">
    <property type="term" value="F:endopeptidase activity"/>
    <property type="evidence" value="ECO:0007669"/>
    <property type="project" value="UniProtKB-ARBA"/>
</dbReference>
<gene>
    <name evidence="4" type="ORF">SGODD07_01148</name>
</gene>
<dbReference type="GO" id="GO:0006508">
    <property type="term" value="P:proteolysis"/>
    <property type="evidence" value="ECO:0007669"/>
    <property type="project" value="UniProtKB-KW"/>
</dbReference>
<feature type="domain" description="CAAX prenyl protease 2/Lysostaphin resistance protein A-like" evidence="3">
    <location>
        <begin position="149"/>
        <end position="256"/>
    </location>
</feature>
<keyword evidence="2" id="KW-0472">Membrane</keyword>
<feature type="transmembrane region" description="Helical" evidence="2">
    <location>
        <begin position="211"/>
        <end position="231"/>
    </location>
</feature>
<dbReference type="GO" id="GO:0080120">
    <property type="term" value="P:CAAX-box protein maturation"/>
    <property type="evidence" value="ECO:0007669"/>
    <property type="project" value="UniProtKB-ARBA"/>
</dbReference>
<keyword evidence="2" id="KW-1133">Transmembrane helix</keyword>
<feature type="transmembrane region" description="Helical" evidence="2">
    <location>
        <begin position="62"/>
        <end position="81"/>
    </location>
</feature>
<comment type="similarity">
    <text evidence="1">Belongs to the UPF0177 family.</text>
</comment>
<feature type="transmembrane region" description="Helical" evidence="2">
    <location>
        <begin position="272"/>
        <end position="291"/>
    </location>
</feature>
<accession>A0A139N723</accession>
<keyword evidence="2" id="KW-0812">Transmembrane</keyword>
<evidence type="ECO:0000259" key="3">
    <source>
        <dbReference type="Pfam" id="PF02517"/>
    </source>
</evidence>
<evidence type="ECO:0000313" key="4">
    <source>
        <dbReference type="EMBL" id="KXT71617.1"/>
    </source>
</evidence>
<dbReference type="Pfam" id="PF02517">
    <property type="entry name" value="Rce1-like"/>
    <property type="match status" value="1"/>
</dbReference>
<name>A0A139N723_STRGN</name>
<comment type="caution">
    <text evidence="4">The sequence shown here is derived from an EMBL/GenBank/DDBJ whole genome shotgun (WGS) entry which is preliminary data.</text>
</comment>
<protein>
    <submittedName>
        <fullName evidence="4">CAAX amino terminal protease family protein</fullName>
    </submittedName>
</protein>
<organism evidence="4 5">
    <name type="scientific">Streptococcus gordonii</name>
    <dbReference type="NCBI Taxonomy" id="1302"/>
    <lineage>
        <taxon>Bacteria</taxon>
        <taxon>Bacillati</taxon>
        <taxon>Bacillota</taxon>
        <taxon>Bacilli</taxon>
        <taxon>Lactobacillales</taxon>
        <taxon>Streptococcaceae</taxon>
        <taxon>Streptococcus</taxon>
    </lineage>
</organism>
<sequence length="302" mass="34435">MDDFIILGDRKWKTEGMENKRMKEEYRLQIQLILVIYLICFILRIAEYLILRTDQTFWGESFVHKLLGLMLLVPALHFYGLNSKQIGFGTKGLFPYASLGLVWGSLFFALAYLIEITLLLSQGNLSGLDFYVSAYSVSGNIGQQRGLLFLLICLTGNLINVLMEEGIFRGLFQKVFERKYSFLKAAFFSNLLFGFWHIMGPFRSFLDGEMSLTGFCINSLILIITSFLIGFQFALMTKMTGSLYMGMAVHFVNNTVVNLLHVLSKGGVDQLLSLRITVAQTLSFLVLLIVYQIRKRSRNEVL</sequence>
<proteinExistence type="inferred from homology"/>
<dbReference type="EMBL" id="LQRC01000171">
    <property type="protein sequence ID" value="KXT71617.1"/>
    <property type="molecule type" value="Genomic_DNA"/>
</dbReference>
<feature type="transmembrane region" description="Helical" evidence="2">
    <location>
        <begin position="30"/>
        <end position="50"/>
    </location>
</feature>
<dbReference type="Proteomes" id="UP000070096">
    <property type="component" value="Unassembled WGS sequence"/>
</dbReference>
<feature type="transmembrane region" description="Helical" evidence="2">
    <location>
        <begin position="180"/>
        <end position="199"/>
    </location>
</feature>
<dbReference type="AlphaFoldDB" id="A0A139N723"/>
<feature type="transmembrane region" description="Helical" evidence="2">
    <location>
        <begin position="147"/>
        <end position="168"/>
    </location>
</feature>
<evidence type="ECO:0000313" key="5">
    <source>
        <dbReference type="Proteomes" id="UP000070096"/>
    </source>
</evidence>
<feature type="transmembrane region" description="Helical" evidence="2">
    <location>
        <begin position="243"/>
        <end position="260"/>
    </location>
</feature>
<dbReference type="InterPro" id="IPR003675">
    <property type="entry name" value="Rce1/LyrA-like_dom"/>
</dbReference>
<feature type="transmembrane region" description="Helical" evidence="2">
    <location>
        <begin position="93"/>
        <end position="114"/>
    </location>
</feature>
<evidence type="ECO:0000256" key="1">
    <source>
        <dbReference type="ARBA" id="ARBA00009067"/>
    </source>
</evidence>
<dbReference type="PATRIC" id="fig|1302.21.peg.1285"/>
<keyword evidence="4" id="KW-0378">Hydrolase</keyword>
<keyword evidence="4" id="KW-0645">Protease</keyword>
<reference evidence="4 5" key="1">
    <citation type="submission" date="2016-01" db="EMBL/GenBank/DDBJ databases">
        <title>Highly variable Streptococcus oralis are common among viridans streptococci isolated from primates.</title>
        <authorList>
            <person name="Denapaite D."/>
            <person name="Rieger M."/>
            <person name="Koendgen S."/>
            <person name="Brueckner R."/>
            <person name="Ochigava I."/>
            <person name="Kappeler P."/>
            <person name="Maetz-Rensing K."/>
            <person name="Leendertz F."/>
            <person name="Hakenbeck R."/>
        </authorList>
    </citation>
    <scope>NUCLEOTIDE SEQUENCE [LARGE SCALE GENOMIC DNA]</scope>
    <source>
        <strain evidence="4 5">DD07</strain>
    </source>
</reference>